<dbReference type="PANTHER" id="PTHR45436:SF5">
    <property type="entry name" value="SENSOR HISTIDINE KINASE TRCS"/>
    <property type="match status" value="1"/>
</dbReference>
<evidence type="ECO:0000256" key="10">
    <source>
        <dbReference type="SAM" id="Phobius"/>
    </source>
</evidence>
<dbReference type="Pfam" id="PF02518">
    <property type="entry name" value="HATPase_c"/>
    <property type="match status" value="1"/>
</dbReference>
<dbReference type="InterPro" id="IPR005467">
    <property type="entry name" value="His_kinase_dom"/>
</dbReference>
<dbReference type="InterPro" id="IPR004358">
    <property type="entry name" value="Sig_transdc_His_kin-like_C"/>
</dbReference>
<evidence type="ECO:0000256" key="3">
    <source>
        <dbReference type="ARBA" id="ARBA00012438"/>
    </source>
</evidence>
<dbReference type="InterPro" id="IPR050428">
    <property type="entry name" value="TCS_sensor_his_kinase"/>
</dbReference>
<dbReference type="PROSITE" id="PS50109">
    <property type="entry name" value="HIS_KIN"/>
    <property type="match status" value="1"/>
</dbReference>
<evidence type="ECO:0000256" key="5">
    <source>
        <dbReference type="ARBA" id="ARBA00022679"/>
    </source>
</evidence>
<dbReference type="PRINTS" id="PR00344">
    <property type="entry name" value="BCTRLSENSOR"/>
</dbReference>
<dbReference type="SUPFAM" id="SSF47384">
    <property type="entry name" value="Homodimeric domain of signal transducing histidine kinase"/>
    <property type="match status" value="1"/>
</dbReference>
<dbReference type="EMBL" id="CP002042">
    <property type="protein sequence ID" value="ADH63291.1"/>
    <property type="molecule type" value="Genomic_DNA"/>
</dbReference>
<dbReference type="InterPro" id="IPR003661">
    <property type="entry name" value="HisK_dim/P_dom"/>
</dbReference>
<dbReference type="InterPro" id="IPR003594">
    <property type="entry name" value="HATPase_dom"/>
</dbReference>
<evidence type="ECO:0000256" key="1">
    <source>
        <dbReference type="ARBA" id="ARBA00000085"/>
    </source>
</evidence>
<gene>
    <name evidence="12" type="ordered locus">Mesil_1398</name>
</gene>
<protein>
    <recommendedName>
        <fullName evidence="3">histidine kinase</fullName>
        <ecNumber evidence="3">2.7.13.3</ecNumber>
    </recommendedName>
</protein>
<evidence type="ECO:0000259" key="11">
    <source>
        <dbReference type="PROSITE" id="PS50109"/>
    </source>
</evidence>
<dbReference type="GO" id="GO:0016020">
    <property type="term" value="C:membrane"/>
    <property type="evidence" value="ECO:0007669"/>
    <property type="project" value="UniProtKB-SubCell"/>
</dbReference>
<sequence>MLRPLAVIAKLRLSLRARLFLWLLIALSLLLVPLGVLTVREAQRAAQAGLERAALSGLGVLVAENAGVRELFSLVQRFGGGVGYVVWLPGRRGAPDRLEPRISWTDRGEYRLPEGLIEALAEGQSYRRLVGDTLWLALPTEAGGIGLGVRVSEVAALPSKLFQLYTGLGVGLLVLAWSVGAWGLSRSLRPTLEMSEELSRRNPDFLEPLSEPRLAELRPAVLSLNRLMDELSRAFARLKAQEESAKRFAYGASHELRNPLAALKGYLEVLARRPGELRAIEGALREARRMESLLEGLLTLARLEGRGRVEGTPQDLAAFLKERYVPERLSEVIGEAQVQAEPALLTLAVENLLKNAHKHGGGRVRARLERDGPGFWLWVEDQGPGFAAEILPRAFEPFIKFGDGTGLGLAIVAAVARVHGGRAAAQNLAEGGARVGIWLIGAKVEASFRGDSREADG</sequence>
<reference evidence="12 13" key="1">
    <citation type="journal article" date="2010" name="Stand. Genomic Sci.">
        <title>Complete genome sequence of Meiothermus silvanus type strain (VI-R2).</title>
        <authorList>
            <person name="Sikorski J."/>
            <person name="Tindall B.J."/>
            <person name="Lowry S."/>
            <person name="Lucas S."/>
            <person name="Nolan M."/>
            <person name="Copeland A."/>
            <person name="Glavina Del Rio T."/>
            <person name="Tice H."/>
            <person name="Cheng J.F."/>
            <person name="Han C."/>
            <person name="Pitluck S."/>
            <person name="Liolios K."/>
            <person name="Ivanova N."/>
            <person name="Mavromatis K."/>
            <person name="Mikhailova N."/>
            <person name="Pati A."/>
            <person name="Goodwin L."/>
            <person name="Chen A."/>
            <person name="Palaniappan K."/>
            <person name="Land M."/>
            <person name="Hauser L."/>
            <person name="Chang Y.J."/>
            <person name="Jeffries C.D."/>
            <person name="Rohde M."/>
            <person name="Goker M."/>
            <person name="Woyke T."/>
            <person name="Bristow J."/>
            <person name="Eisen J.A."/>
            <person name="Markowitz V."/>
            <person name="Hugenholtz P."/>
            <person name="Kyrpides N.C."/>
            <person name="Klenk H.P."/>
            <person name="Lapidus A."/>
        </authorList>
    </citation>
    <scope>NUCLEOTIDE SEQUENCE [LARGE SCALE GENOMIC DNA]</scope>
    <source>
        <strain evidence="13">ATCC 700542 / DSM 9946 / VI-R2</strain>
    </source>
</reference>
<dbReference type="GO" id="GO:0000155">
    <property type="term" value="F:phosphorelay sensor kinase activity"/>
    <property type="evidence" value="ECO:0007669"/>
    <property type="project" value="InterPro"/>
</dbReference>
<keyword evidence="9 10" id="KW-0472">Membrane</keyword>
<dbReference type="STRING" id="526227.Mesil_1398"/>
<dbReference type="KEGG" id="msv:Mesil_1398"/>
<dbReference type="Gene3D" id="1.10.287.130">
    <property type="match status" value="1"/>
</dbReference>
<dbReference type="OrthoDB" id="9815750at2"/>
<dbReference type="InterPro" id="IPR036890">
    <property type="entry name" value="HATPase_C_sf"/>
</dbReference>
<evidence type="ECO:0000256" key="6">
    <source>
        <dbReference type="ARBA" id="ARBA00022692"/>
    </source>
</evidence>
<evidence type="ECO:0000313" key="12">
    <source>
        <dbReference type="EMBL" id="ADH63291.1"/>
    </source>
</evidence>
<dbReference type="CDD" id="cd00075">
    <property type="entry name" value="HATPase"/>
    <property type="match status" value="1"/>
</dbReference>
<keyword evidence="8 10" id="KW-1133">Transmembrane helix</keyword>
<proteinExistence type="predicted"/>
<dbReference type="EC" id="2.7.13.3" evidence="3"/>
<evidence type="ECO:0000256" key="2">
    <source>
        <dbReference type="ARBA" id="ARBA00004370"/>
    </source>
</evidence>
<dbReference type="Proteomes" id="UP000001916">
    <property type="component" value="Chromosome"/>
</dbReference>
<name>D7BET8_ALLS1</name>
<comment type="subcellular location">
    <subcellularLocation>
        <location evidence="2">Membrane</location>
    </subcellularLocation>
</comment>
<evidence type="ECO:0000256" key="4">
    <source>
        <dbReference type="ARBA" id="ARBA00022553"/>
    </source>
</evidence>
<keyword evidence="13" id="KW-1185">Reference proteome</keyword>
<organism evidence="12 13">
    <name type="scientific">Allomeiothermus silvanus (strain ATCC 700542 / DSM 9946 / NBRC 106475 / NCIMB 13440 / VI-R2)</name>
    <name type="common">Thermus silvanus</name>
    <dbReference type="NCBI Taxonomy" id="526227"/>
    <lineage>
        <taxon>Bacteria</taxon>
        <taxon>Thermotogati</taxon>
        <taxon>Deinococcota</taxon>
        <taxon>Deinococci</taxon>
        <taxon>Thermales</taxon>
        <taxon>Thermaceae</taxon>
        <taxon>Allomeiothermus</taxon>
    </lineage>
</organism>
<accession>D7BET8</accession>
<dbReference type="SMART" id="SM00387">
    <property type="entry name" value="HATPase_c"/>
    <property type="match status" value="1"/>
</dbReference>
<evidence type="ECO:0000256" key="7">
    <source>
        <dbReference type="ARBA" id="ARBA00022777"/>
    </source>
</evidence>
<dbReference type="CDD" id="cd00082">
    <property type="entry name" value="HisKA"/>
    <property type="match status" value="1"/>
</dbReference>
<dbReference type="RefSeq" id="WP_013157860.1">
    <property type="nucleotide sequence ID" value="NC_014212.1"/>
</dbReference>
<dbReference type="SMART" id="SM00388">
    <property type="entry name" value="HisKA"/>
    <property type="match status" value="1"/>
</dbReference>
<dbReference type="eggNOG" id="COG0642">
    <property type="taxonomic scope" value="Bacteria"/>
</dbReference>
<dbReference type="SUPFAM" id="SSF55874">
    <property type="entry name" value="ATPase domain of HSP90 chaperone/DNA topoisomerase II/histidine kinase"/>
    <property type="match status" value="1"/>
</dbReference>
<keyword evidence="5" id="KW-0808">Transferase</keyword>
<dbReference type="Gene3D" id="3.30.565.10">
    <property type="entry name" value="Histidine kinase-like ATPase, C-terminal domain"/>
    <property type="match status" value="1"/>
</dbReference>
<feature type="domain" description="Histidine kinase" evidence="11">
    <location>
        <begin position="251"/>
        <end position="443"/>
    </location>
</feature>
<dbReference type="InterPro" id="IPR036097">
    <property type="entry name" value="HisK_dim/P_sf"/>
</dbReference>
<comment type="catalytic activity">
    <reaction evidence="1">
        <text>ATP + protein L-histidine = ADP + protein N-phospho-L-histidine.</text>
        <dbReference type="EC" id="2.7.13.3"/>
    </reaction>
</comment>
<evidence type="ECO:0000256" key="8">
    <source>
        <dbReference type="ARBA" id="ARBA00022989"/>
    </source>
</evidence>
<keyword evidence="7 12" id="KW-0418">Kinase</keyword>
<dbReference type="Pfam" id="PF00512">
    <property type="entry name" value="HisKA"/>
    <property type="match status" value="1"/>
</dbReference>
<evidence type="ECO:0000256" key="9">
    <source>
        <dbReference type="ARBA" id="ARBA00023136"/>
    </source>
</evidence>
<dbReference type="HOGENOM" id="CLU_585167_0_0_0"/>
<dbReference type="AlphaFoldDB" id="D7BET8"/>
<keyword evidence="4" id="KW-0597">Phosphoprotein</keyword>
<feature type="transmembrane region" description="Helical" evidence="10">
    <location>
        <begin position="162"/>
        <end position="184"/>
    </location>
</feature>
<dbReference type="PANTHER" id="PTHR45436">
    <property type="entry name" value="SENSOR HISTIDINE KINASE YKOH"/>
    <property type="match status" value="1"/>
</dbReference>
<keyword evidence="6 10" id="KW-0812">Transmembrane</keyword>
<evidence type="ECO:0000313" key="13">
    <source>
        <dbReference type="Proteomes" id="UP000001916"/>
    </source>
</evidence>